<comment type="caution">
    <text evidence="1">The sequence shown here is derived from an EMBL/GenBank/DDBJ whole genome shotgun (WGS) entry which is preliminary data.</text>
</comment>
<protein>
    <submittedName>
        <fullName evidence="1">Uncharacterized protein</fullName>
    </submittedName>
</protein>
<organism evidence="1 2">
    <name type="scientific">Acidovorax temperans</name>
    <dbReference type="NCBI Taxonomy" id="80878"/>
    <lineage>
        <taxon>Bacteria</taxon>
        <taxon>Pseudomonadati</taxon>
        <taxon>Pseudomonadota</taxon>
        <taxon>Betaproteobacteria</taxon>
        <taxon>Burkholderiales</taxon>
        <taxon>Comamonadaceae</taxon>
        <taxon>Acidovorax</taxon>
    </lineage>
</organism>
<dbReference type="STRING" id="80878.RP29_18390"/>
<dbReference type="OrthoDB" id="9154133at2"/>
<proteinExistence type="predicted"/>
<sequence length="71" mass="7590">MNLQALAQLVPPLHGCTLCAHSMERDGVRHCYAPAVREVFGVQPVNVIRASSEACGPGASHMHMHTWGAIA</sequence>
<gene>
    <name evidence="1" type="ORF">RP29_18390</name>
</gene>
<evidence type="ECO:0000313" key="1">
    <source>
        <dbReference type="EMBL" id="KJA09054.1"/>
    </source>
</evidence>
<dbReference type="AlphaFoldDB" id="A0A0D7K4W7"/>
<dbReference type="Proteomes" id="UP000032566">
    <property type="component" value="Unassembled WGS sequence"/>
</dbReference>
<accession>A0A0D7K4W7</accession>
<keyword evidence="2" id="KW-1185">Reference proteome</keyword>
<reference evidence="1 2" key="1">
    <citation type="submission" date="2014-12" db="EMBL/GenBank/DDBJ databases">
        <title>Isolation of bacteria from lake water.</title>
        <authorList>
            <person name="Sheng K.-Y."/>
            <person name="Chin P.-S."/>
            <person name="Chan K.-G."/>
            <person name="Tan G.S."/>
        </authorList>
    </citation>
    <scope>NUCLEOTIDE SEQUENCE [LARGE SCALE GENOMIC DNA]</scope>
    <source>
        <strain evidence="1 2">KY4</strain>
    </source>
</reference>
<name>A0A0D7K4W7_9BURK</name>
<dbReference type="EMBL" id="JXYQ01000073">
    <property type="protein sequence ID" value="KJA09054.1"/>
    <property type="molecule type" value="Genomic_DNA"/>
</dbReference>
<evidence type="ECO:0000313" key="2">
    <source>
        <dbReference type="Proteomes" id="UP000032566"/>
    </source>
</evidence>
<dbReference type="RefSeq" id="WP_044402141.1">
    <property type="nucleotide sequence ID" value="NZ_JXYQ01000073.1"/>
</dbReference>
<dbReference type="PATRIC" id="fig|80878.5.peg.3642"/>